<evidence type="ECO:0000313" key="7">
    <source>
        <dbReference type="Proteomes" id="UP000053593"/>
    </source>
</evidence>
<feature type="region of interest" description="Disordered" evidence="5">
    <location>
        <begin position="1"/>
        <end position="24"/>
    </location>
</feature>
<feature type="compositionally biased region" description="Polar residues" evidence="5">
    <location>
        <begin position="1"/>
        <end position="11"/>
    </location>
</feature>
<keyword evidence="2" id="KW-0479">Metal-binding</keyword>
<dbReference type="GO" id="GO:0005634">
    <property type="term" value="C:nucleus"/>
    <property type="evidence" value="ECO:0007669"/>
    <property type="project" value="TreeGrafter"/>
</dbReference>
<dbReference type="GO" id="GO:0008311">
    <property type="term" value="F:double-stranded DNA 3'-5' DNA exonuclease activity"/>
    <property type="evidence" value="ECO:0007669"/>
    <property type="project" value="TreeGrafter"/>
</dbReference>
<sequence>MPDTPSGTQLPTGPPSSCGEVDVEGISLYGGLPGMGGGLDEELADLNLVGQPLTVTQELDSHARNQLPNPSHPASQEGGPQPQPHAGATNNTPQTQTQPQHTPRCQEQYCPVPITLAEAPHIFKDLRKRQILNPHQVEQLRKTPQAHFKTASINIKGRGADRIHDATHKWHQIHTTVLHNNIALMAVQETHLSSTQAQEIQDSYIGKNLKIFSSLDPSRPNAAGIAIALNYNLVNTETDVVKTYNLIPGHALCITVPFSGKETFTSLAVYALNESMTANREFWNDLTKKWLTLNLPVPDQILGDTNIVEEAPDRSNNRIDDQSAVEALTQFKNLFHLKDGWRAINPSEQQYTHVHQGQNGRTSMS</sequence>
<gene>
    <name evidence="6" type="ORF">GYMLUDRAFT_250758</name>
</gene>
<proteinExistence type="predicted"/>
<keyword evidence="3" id="KW-0378">Hydrolase</keyword>
<protein>
    <recommendedName>
        <fullName evidence="8">Endonuclease/exonuclease/phosphatase domain-containing protein</fullName>
    </recommendedName>
</protein>
<evidence type="ECO:0000256" key="2">
    <source>
        <dbReference type="ARBA" id="ARBA00022723"/>
    </source>
</evidence>
<keyword evidence="7" id="KW-1185">Reference proteome</keyword>
<dbReference type="GO" id="GO:0003906">
    <property type="term" value="F:DNA-(apurinic or apyrimidinic site) endonuclease activity"/>
    <property type="evidence" value="ECO:0007669"/>
    <property type="project" value="TreeGrafter"/>
</dbReference>
<keyword evidence="4" id="KW-0460">Magnesium</keyword>
<dbReference type="PANTHER" id="PTHR22748:SF4">
    <property type="entry name" value="DNA-(APURINIC OR APYRIMIDINIC SITE) ENDONUCLEASE 2"/>
    <property type="match status" value="1"/>
</dbReference>
<organism evidence="6 7">
    <name type="scientific">Collybiopsis luxurians FD-317 M1</name>
    <dbReference type="NCBI Taxonomy" id="944289"/>
    <lineage>
        <taxon>Eukaryota</taxon>
        <taxon>Fungi</taxon>
        <taxon>Dikarya</taxon>
        <taxon>Basidiomycota</taxon>
        <taxon>Agaricomycotina</taxon>
        <taxon>Agaricomycetes</taxon>
        <taxon>Agaricomycetidae</taxon>
        <taxon>Agaricales</taxon>
        <taxon>Marasmiineae</taxon>
        <taxon>Omphalotaceae</taxon>
        <taxon>Collybiopsis</taxon>
        <taxon>Collybiopsis luxurians</taxon>
    </lineage>
</organism>
<dbReference type="InterPro" id="IPR036691">
    <property type="entry name" value="Endo/exonu/phosph_ase_sf"/>
</dbReference>
<dbReference type="HOGENOM" id="CLU_758761_0_0_1"/>
<dbReference type="AlphaFoldDB" id="A0A0D0ARD2"/>
<dbReference type="EMBL" id="KN834835">
    <property type="protein sequence ID" value="KIK52925.1"/>
    <property type="molecule type" value="Genomic_DNA"/>
</dbReference>
<evidence type="ECO:0000256" key="5">
    <source>
        <dbReference type="SAM" id="MobiDB-lite"/>
    </source>
</evidence>
<dbReference type="Proteomes" id="UP000053593">
    <property type="component" value="Unassembled WGS sequence"/>
</dbReference>
<feature type="region of interest" description="Disordered" evidence="5">
    <location>
        <begin position="63"/>
        <end position="104"/>
    </location>
</feature>
<dbReference type="GO" id="GO:0006284">
    <property type="term" value="P:base-excision repair"/>
    <property type="evidence" value="ECO:0007669"/>
    <property type="project" value="TreeGrafter"/>
</dbReference>
<evidence type="ECO:0000313" key="6">
    <source>
        <dbReference type="EMBL" id="KIK52925.1"/>
    </source>
</evidence>
<dbReference type="SUPFAM" id="SSF56219">
    <property type="entry name" value="DNase I-like"/>
    <property type="match status" value="1"/>
</dbReference>
<dbReference type="OrthoDB" id="3264871at2759"/>
<evidence type="ECO:0008006" key="8">
    <source>
        <dbReference type="Google" id="ProtNLM"/>
    </source>
</evidence>
<reference evidence="6 7" key="1">
    <citation type="submission" date="2014-04" db="EMBL/GenBank/DDBJ databases">
        <title>Evolutionary Origins and Diversification of the Mycorrhizal Mutualists.</title>
        <authorList>
            <consortium name="DOE Joint Genome Institute"/>
            <consortium name="Mycorrhizal Genomics Consortium"/>
            <person name="Kohler A."/>
            <person name="Kuo A."/>
            <person name="Nagy L.G."/>
            <person name="Floudas D."/>
            <person name="Copeland A."/>
            <person name="Barry K.W."/>
            <person name="Cichocki N."/>
            <person name="Veneault-Fourrey C."/>
            <person name="LaButti K."/>
            <person name="Lindquist E.A."/>
            <person name="Lipzen A."/>
            <person name="Lundell T."/>
            <person name="Morin E."/>
            <person name="Murat C."/>
            <person name="Riley R."/>
            <person name="Ohm R."/>
            <person name="Sun H."/>
            <person name="Tunlid A."/>
            <person name="Henrissat B."/>
            <person name="Grigoriev I.V."/>
            <person name="Hibbett D.S."/>
            <person name="Martin F."/>
        </authorList>
    </citation>
    <scope>NUCLEOTIDE SEQUENCE [LARGE SCALE GENOMIC DNA]</scope>
    <source>
        <strain evidence="6 7">FD-317 M1</strain>
    </source>
</reference>
<dbReference type="Gene3D" id="3.60.10.10">
    <property type="entry name" value="Endonuclease/exonuclease/phosphatase"/>
    <property type="match status" value="1"/>
</dbReference>
<accession>A0A0D0ARD2</accession>
<name>A0A0D0ARD2_9AGAR</name>
<dbReference type="GO" id="GO:0008081">
    <property type="term" value="F:phosphoric diester hydrolase activity"/>
    <property type="evidence" value="ECO:0007669"/>
    <property type="project" value="TreeGrafter"/>
</dbReference>
<dbReference type="GO" id="GO:0046872">
    <property type="term" value="F:metal ion binding"/>
    <property type="evidence" value="ECO:0007669"/>
    <property type="project" value="UniProtKB-KW"/>
</dbReference>
<feature type="compositionally biased region" description="Polar residues" evidence="5">
    <location>
        <begin position="63"/>
        <end position="74"/>
    </location>
</feature>
<evidence type="ECO:0000256" key="1">
    <source>
        <dbReference type="ARBA" id="ARBA00001946"/>
    </source>
</evidence>
<dbReference type="InterPro" id="IPR004808">
    <property type="entry name" value="AP_endonuc_1"/>
</dbReference>
<feature type="compositionally biased region" description="Low complexity" evidence="5">
    <location>
        <begin position="89"/>
        <end position="100"/>
    </location>
</feature>
<evidence type="ECO:0000256" key="3">
    <source>
        <dbReference type="ARBA" id="ARBA00022801"/>
    </source>
</evidence>
<comment type="cofactor">
    <cofactor evidence="1">
        <name>Mg(2+)</name>
        <dbReference type="ChEBI" id="CHEBI:18420"/>
    </cofactor>
</comment>
<evidence type="ECO:0000256" key="4">
    <source>
        <dbReference type="ARBA" id="ARBA00022842"/>
    </source>
</evidence>
<dbReference type="PANTHER" id="PTHR22748">
    <property type="entry name" value="AP ENDONUCLEASE"/>
    <property type="match status" value="1"/>
</dbReference>